<feature type="domain" description="ABC transporter" evidence="4">
    <location>
        <begin position="5"/>
        <end position="239"/>
    </location>
</feature>
<dbReference type="AlphaFoldDB" id="A0A328F774"/>
<reference evidence="6 7" key="1">
    <citation type="submission" date="2018-06" db="EMBL/GenBank/DDBJ databases">
        <title>Complete Genome Sequence of Desulfobacter hydrogenophilus (DSM3380).</title>
        <authorList>
            <person name="Marietou A."/>
            <person name="Schreiber L."/>
            <person name="Marshall I."/>
            <person name="Jorgensen B."/>
        </authorList>
    </citation>
    <scope>NUCLEOTIDE SEQUENCE [LARGE SCALE GENOMIC DNA]</scope>
    <source>
        <strain evidence="6 7">DSM 3380</strain>
    </source>
</reference>
<sequence>MTQPAPLYTLCRICHFYGSKKVLDIDEFSIPPGTILGLSGPNGSGKTTLLKLLAFAMAPSRGEIHFNGRREYPMSARVRSKVTLMTQTPYLLKRSVLDNVVYGLKIRKDTKRLKQRAARALAAVGLDFDAFHNRAWHQLSGGEAQRVCLAARLILEPQALLLDEPVASVDAESARLIRQASLAARDKWGCTLIIVSHDLTWLNAVSDTRVSMEKGRIFSTHEEIILSPPYQTMQTDSTVNWVLPVSRGRHISLPDKTGETALIPADKINIAQTSENQSDEKNRIPVLVTRMALEPKTGRIEVDFDADTFRLTLLLSEEQAGALNLQPGKKRSLIFKTRDIFWR</sequence>
<dbReference type="EMBL" id="QLNI01000049">
    <property type="protein sequence ID" value="RAM00408.1"/>
    <property type="molecule type" value="Genomic_DNA"/>
</dbReference>
<evidence type="ECO:0000256" key="1">
    <source>
        <dbReference type="ARBA" id="ARBA00022448"/>
    </source>
</evidence>
<dbReference type="Pfam" id="PF00005">
    <property type="entry name" value="ABC_tran"/>
    <property type="match status" value="1"/>
</dbReference>
<evidence type="ECO:0000313" key="5">
    <source>
        <dbReference type="EMBL" id="QBH14604.1"/>
    </source>
</evidence>
<dbReference type="GO" id="GO:0005524">
    <property type="term" value="F:ATP binding"/>
    <property type="evidence" value="ECO:0007669"/>
    <property type="project" value="UniProtKB-KW"/>
</dbReference>
<dbReference type="Proteomes" id="UP000293902">
    <property type="component" value="Chromosome"/>
</dbReference>
<organism evidence="6 7">
    <name type="scientific">Desulfobacter hydrogenophilus</name>
    <dbReference type="NCBI Taxonomy" id="2291"/>
    <lineage>
        <taxon>Bacteria</taxon>
        <taxon>Pseudomonadati</taxon>
        <taxon>Thermodesulfobacteriota</taxon>
        <taxon>Desulfobacteria</taxon>
        <taxon>Desulfobacterales</taxon>
        <taxon>Desulfobacteraceae</taxon>
        <taxon>Desulfobacter</taxon>
    </lineage>
</organism>
<dbReference type="EMBL" id="CP036313">
    <property type="protein sequence ID" value="QBH14604.1"/>
    <property type="molecule type" value="Genomic_DNA"/>
</dbReference>
<gene>
    <name evidence="6" type="ORF">DO021_19190</name>
    <name evidence="5" type="ORF">EYB58_17745</name>
</gene>
<dbReference type="InterPro" id="IPR008995">
    <property type="entry name" value="Mo/tungstate-bd_C_term_dom"/>
</dbReference>
<dbReference type="RefSeq" id="WP_111959673.1">
    <property type="nucleotide sequence ID" value="NZ_CP036313.1"/>
</dbReference>
<dbReference type="GO" id="GO:0016887">
    <property type="term" value="F:ATP hydrolysis activity"/>
    <property type="evidence" value="ECO:0007669"/>
    <property type="project" value="InterPro"/>
</dbReference>
<evidence type="ECO:0000313" key="8">
    <source>
        <dbReference type="Proteomes" id="UP000293902"/>
    </source>
</evidence>
<name>A0A328F774_9BACT</name>
<dbReference type="InterPro" id="IPR003593">
    <property type="entry name" value="AAA+_ATPase"/>
</dbReference>
<dbReference type="SUPFAM" id="SSF50331">
    <property type="entry name" value="MOP-like"/>
    <property type="match status" value="1"/>
</dbReference>
<dbReference type="OrthoDB" id="9809450at2"/>
<evidence type="ECO:0000313" key="6">
    <source>
        <dbReference type="EMBL" id="RAM00408.1"/>
    </source>
</evidence>
<keyword evidence="8" id="KW-1185">Reference proteome</keyword>
<reference evidence="5 8" key="2">
    <citation type="submission" date="2019-02" db="EMBL/GenBank/DDBJ databases">
        <title>Complete genome sequence of Desulfobacter hydrogenophilus AcRS1.</title>
        <authorList>
            <person name="Marietou A."/>
            <person name="Lund M.B."/>
            <person name="Marshall I.P.G."/>
            <person name="Schreiber L."/>
            <person name="Jorgensen B."/>
        </authorList>
    </citation>
    <scope>NUCLEOTIDE SEQUENCE [LARGE SCALE GENOMIC DNA]</scope>
    <source>
        <strain evidence="5 8">AcRS1</strain>
    </source>
</reference>
<dbReference type="SMART" id="SM00382">
    <property type="entry name" value="AAA"/>
    <property type="match status" value="1"/>
</dbReference>
<accession>A0A328F774</accession>
<dbReference type="Proteomes" id="UP000248798">
    <property type="component" value="Unassembled WGS sequence"/>
</dbReference>
<keyword evidence="2" id="KW-0547">Nucleotide-binding</keyword>
<protein>
    <submittedName>
        <fullName evidence="5">ATP-binding cassette domain-containing protein</fullName>
    </submittedName>
    <submittedName>
        <fullName evidence="6">Tungsten ABC transporter ATP-binding protein</fullName>
    </submittedName>
</protein>
<dbReference type="PANTHER" id="PTHR43423">
    <property type="entry name" value="ABC TRANSPORTER I FAMILY MEMBER 17"/>
    <property type="match status" value="1"/>
</dbReference>
<proteinExistence type="predicted"/>
<keyword evidence="1" id="KW-0813">Transport</keyword>
<evidence type="ECO:0000313" key="7">
    <source>
        <dbReference type="Proteomes" id="UP000248798"/>
    </source>
</evidence>
<dbReference type="InterPro" id="IPR003439">
    <property type="entry name" value="ABC_transporter-like_ATP-bd"/>
</dbReference>
<dbReference type="Gene3D" id="3.40.50.300">
    <property type="entry name" value="P-loop containing nucleotide triphosphate hydrolases"/>
    <property type="match status" value="1"/>
</dbReference>
<dbReference type="SUPFAM" id="SSF52540">
    <property type="entry name" value="P-loop containing nucleoside triphosphate hydrolases"/>
    <property type="match status" value="1"/>
</dbReference>
<evidence type="ECO:0000256" key="3">
    <source>
        <dbReference type="ARBA" id="ARBA00022840"/>
    </source>
</evidence>
<evidence type="ECO:0000256" key="2">
    <source>
        <dbReference type="ARBA" id="ARBA00022741"/>
    </source>
</evidence>
<dbReference type="PROSITE" id="PS50893">
    <property type="entry name" value="ABC_TRANSPORTER_2"/>
    <property type="match status" value="1"/>
</dbReference>
<dbReference type="InterPro" id="IPR027417">
    <property type="entry name" value="P-loop_NTPase"/>
</dbReference>
<dbReference type="PANTHER" id="PTHR43423:SF1">
    <property type="entry name" value="ABC TRANSPORTER I FAMILY MEMBER 17"/>
    <property type="match status" value="1"/>
</dbReference>
<evidence type="ECO:0000259" key="4">
    <source>
        <dbReference type="PROSITE" id="PS50893"/>
    </source>
</evidence>
<keyword evidence="3 6" id="KW-0067">ATP-binding</keyword>